<evidence type="ECO:0000313" key="10">
    <source>
        <dbReference type="Proteomes" id="UP000176260"/>
    </source>
</evidence>
<dbReference type="GO" id="GO:0005840">
    <property type="term" value="C:ribosome"/>
    <property type="evidence" value="ECO:0007669"/>
    <property type="project" value="UniProtKB-KW"/>
</dbReference>
<dbReference type="GO" id="GO:1990904">
    <property type="term" value="C:ribonucleoprotein complex"/>
    <property type="evidence" value="ECO:0007669"/>
    <property type="project" value="UniProtKB-KW"/>
</dbReference>
<dbReference type="GO" id="GO:0003735">
    <property type="term" value="F:structural constituent of ribosome"/>
    <property type="evidence" value="ECO:0007669"/>
    <property type="project" value="InterPro"/>
</dbReference>
<name>A0A1G1XNQ7_9BACT</name>
<keyword evidence="2 7" id="KW-0699">rRNA-binding</keyword>
<dbReference type="EMBL" id="MHIA01000024">
    <property type="protein sequence ID" value="OGY41679.1"/>
    <property type="molecule type" value="Genomic_DNA"/>
</dbReference>
<dbReference type="HAMAP" id="MF_01302_B">
    <property type="entry name" value="Ribosomal_uS8_B"/>
    <property type="match status" value="1"/>
</dbReference>
<dbReference type="FunFam" id="3.30.1490.10:FF:000001">
    <property type="entry name" value="30S ribosomal protein S8"/>
    <property type="match status" value="1"/>
</dbReference>
<dbReference type="InterPro" id="IPR047863">
    <property type="entry name" value="Ribosomal_uS8_CS"/>
</dbReference>
<evidence type="ECO:0000256" key="7">
    <source>
        <dbReference type="HAMAP-Rule" id="MF_01302"/>
    </source>
</evidence>
<evidence type="ECO:0000256" key="4">
    <source>
        <dbReference type="ARBA" id="ARBA00022980"/>
    </source>
</evidence>
<evidence type="ECO:0000256" key="8">
    <source>
        <dbReference type="RuleBase" id="RU003660"/>
    </source>
</evidence>
<evidence type="ECO:0000256" key="6">
    <source>
        <dbReference type="ARBA" id="ARBA00035258"/>
    </source>
</evidence>
<dbReference type="GO" id="GO:0006412">
    <property type="term" value="P:translation"/>
    <property type="evidence" value="ECO:0007669"/>
    <property type="project" value="UniProtKB-UniRule"/>
</dbReference>
<dbReference type="GO" id="GO:0005737">
    <property type="term" value="C:cytoplasm"/>
    <property type="evidence" value="ECO:0007669"/>
    <property type="project" value="UniProtKB-ARBA"/>
</dbReference>
<evidence type="ECO:0000313" key="9">
    <source>
        <dbReference type="EMBL" id="OGY41679.1"/>
    </source>
</evidence>
<dbReference type="AlphaFoldDB" id="A0A1G1XNQ7"/>
<dbReference type="GO" id="GO:0019843">
    <property type="term" value="F:rRNA binding"/>
    <property type="evidence" value="ECO:0007669"/>
    <property type="project" value="UniProtKB-UniRule"/>
</dbReference>
<proteinExistence type="inferred from homology"/>
<keyword evidence="5 7" id="KW-0687">Ribonucleoprotein</keyword>
<dbReference type="NCBIfam" id="NF001109">
    <property type="entry name" value="PRK00136.1"/>
    <property type="match status" value="1"/>
</dbReference>
<evidence type="ECO:0000256" key="2">
    <source>
        <dbReference type="ARBA" id="ARBA00022730"/>
    </source>
</evidence>
<evidence type="ECO:0000256" key="5">
    <source>
        <dbReference type="ARBA" id="ARBA00023274"/>
    </source>
</evidence>
<dbReference type="InterPro" id="IPR035987">
    <property type="entry name" value="Ribosomal_uS8_sf"/>
</dbReference>
<dbReference type="InterPro" id="IPR000630">
    <property type="entry name" value="Ribosomal_uS8"/>
</dbReference>
<protein>
    <recommendedName>
        <fullName evidence="6 7">Small ribosomal subunit protein uS8</fullName>
    </recommendedName>
</protein>
<organism evidence="9 10">
    <name type="scientific">Candidatus Buchananbacteria bacterium RBG_13_39_9</name>
    <dbReference type="NCBI Taxonomy" id="1797531"/>
    <lineage>
        <taxon>Bacteria</taxon>
        <taxon>Candidatus Buchananiibacteriota</taxon>
    </lineage>
</organism>
<evidence type="ECO:0000256" key="1">
    <source>
        <dbReference type="ARBA" id="ARBA00006471"/>
    </source>
</evidence>
<dbReference type="Proteomes" id="UP000176260">
    <property type="component" value="Unassembled WGS sequence"/>
</dbReference>
<comment type="similarity">
    <text evidence="1 7 8">Belongs to the universal ribosomal protein uS8 family.</text>
</comment>
<dbReference type="SUPFAM" id="SSF56047">
    <property type="entry name" value="Ribosomal protein S8"/>
    <property type="match status" value="1"/>
</dbReference>
<dbReference type="Pfam" id="PF00410">
    <property type="entry name" value="Ribosomal_S8"/>
    <property type="match status" value="1"/>
</dbReference>
<dbReference type="Gene3D" id="3.30.1490.10">
    <property type="match status" value="1"/>
</dbReference>
<keyword evidence="4 7" id="KW-0689">Ribosomal protein</keyword>
<comment type="subunit">
    <text evidence="7">Part of the 30S ribosomal subunit. Contacts proteins S5 and S12.</text>
</comment>
<gene>
    <name evidence="7" type="primary">rpsH</name>
    <name evidence="9" type="ORF">A2Y67_03970</name>
</gene>
<dbReference type="PROSITE" id="PS00053">
    <property type="entry name" value="RIBOSOMAL_S8"/>
    <property type="match status" value="1"/>
</dbReference>
<sequence>MITDPIADMLTRIRNAQKVKKQEVLMPFSNLKFEIAKILKHENYVENVEKVSESKFPQIKIVLKYDNDKQPAIMTINRVSKPGQRVYISKNNIPSILNNYGIAIISTSAGLMTNKEARRKGIGGEILCEVW</sequence>
<evidence type="ECO:0000256" key="3">
    <source>
        <dbReference type="ARBA" id="ARBA00022884"/>
    </source>
</evidence>
<comment type="caution">
    <text evidence="9">The sequence shown here is derived from an EMBL/GenBank/DDBJ whole genome shotgun (WGS) entry which is preliminary data.</text>
</comment>
<comment type="function">
    <text evidence="7">One of the primary rRNA binding proteins, it binds directly to 16S rRNA central domain where it helps coordinate assembly of the platform of the 30S subunit.</text>
</comment>
<accession>A0A1G1XNQ7</accession>
<dbReference type="Gene3D" id="3.30.1370.30">
    <property type="match status" value="1"/>
</dbReference>
<reference evidence="9 10" key="1">
    <citation type="journal article" date="2016" name="Nat. Commun.">
        <title>Thousands of microbial genomes shed light on interconnected biogeochemical processes in an aquifer system.</title>
        <authorList>
            <person name="Anantharaman K."/>
            <person name="Brown C.T."/>
            <person name="Hug L.A."/>
            <person name="Sharon I."/>
            <person name="Castelle C.J."/>
            <person name="Probst A.J."/>
            <person name="Thomas B.C."/>
            <person name="Singh A."/>
            <person name="Wilkins M.J."/>
            <person name="Karaoz U."/>
            <person name="Brodie E.L."/>
            <person name="Williams K.H."/>
            <person name="Hubbard S.S."/>
            <person name="Banfield J.F."/>
        </authorList>
    </citation>
    <scope>NUCLEOTIDE SEQUENCE [LARGE SCALE GENOMIC DNA]</scope>
</reference>
<dbReference type="FunFam" id="3.30.1370.30:FF:000002">
    <property type="entry name" value="30S ribosomal protein S8"/>
    <property type="match status" value="1"/>
</dbReference>
<dbReference type="PANTHER" id="PTHR11758">
    <property type="entry name" value="40S RIBOSOMAL PROTEIN S15A"/>
    <property type="match status" value="1"/>
</dbReference>
<keyword evidence="3 7" id="KW-0694">RNA-binding</keyword>